<reference evidence="2" key="1">
    <citation type="submission" date="2022-03" db="EMBL/GenBank/DDBJ databases">
        <authorList>
            <person name="Sayadi A."/>
        </authorList>
    </citation>
    <scope>NUCLEOTIDE SEQUENCE</scope>
</reference>
<dbReference type="AlphaFoldDB" id="A0A9P0KAJ9"/>
<dbReference type="Proteomes" id="UP001152888">
    <property type="component" value="Unassembled WGS sequence"/>
</dbReference>
<protein>
    <submittedName>
        <fullName evidence="2">Uncharacterized protein</fullName>
    </submittedName>
</protein>
<feature type="region of interest" description="Disordered" evidence="1">
    <location>
        <begin position="23"/>
        <end position="45"/>
    </location>
</feature>
<dbReference type="OrthoDB" id="7447462at2759"/>
<feature type="compositionally biased region" description="Basic and acidic residues" evidence="1">
    <location>
        <begin position="36"/>
        <end position="45"/>
    </location>
</feature>
<organism evidence="2 3">
    <name type="scientific">Acanthoscelides obtectus</name>
    <name type="common">Bean weevil</name>
    <name type="synonym">Bruchus obtectus</name>
    <dbReference type="NCBI Taxonomy" id="200917"/>
    <lineage>
        <taxon>Eukaryota</taxon>
        <taxon>Metazoa</taxon>
        <taxon>Ecdysozoa</taxon>
        <taxon>Arthropoda</taxon>
        <taxon>Hexapoda</taxon>
        <taxon>Insecta</taxon>
        <taxon>Pterygota</taxon>
        <taxon>Neoptera</taxon>
        <taxon>Endopterygota</taxon>
        <taxon>Coleoptera</taxon>
        <taxon>Polyphaga</taxon>
        <taxon>Cucujiformia</taxon>
        <taxon>Chrysomeloidea</taxon>
        <taxon>Chrysomelidae</taxon>
        <taxon>Bruchinae</taxon>
        <taxon>Bruchini</taxon>
        <taxon>Acanthoscelides</taxon>
    </lineage>
</organism>
<gene>
    <name evidence="2" type="ORF">ACAOBT_LOCUS8917</name>
</gene>
<evidence type="ECO:0000313" key="3">
    <source>
        <dbReference type="Proteomes" id="UP001152888"/>
    </source>
</evidence>
<name>A0A9P0KAJ9_ACAOB</name>
<evidence type="ECO:0000313" key="2">
    <source>
        <dbReference type="EMBL" id="CAH1970423.1"/>
    </source>
</evidence>
<proteinExistence type="predicted"/>
<dbReference type="EMBL" id="CAKOFQ010006774">
    <property type="protein sequence ID" value="CAH1970423.1"/>
    <property type="molecule type" value="Genomic_DNA"/>
</dbReference>
<comment type="caution">
    <text evidence="2">The sequence shown here is derived from an EMBL/GenBank/DDBJ whole genome shotgun (WGS) entry which is preliminary data.</text>
</comment>
<keyword evidence="3" id="KW-1185">Reference proteome</keyword>
<sequence length="79" mass="9125">MQKTESVHIQRATLAEKEVTTLKEQLNSNTTSNNCENKDTSNMDRHSFETEIAAKDKEREQKNRMGVLLEICYLGEEHV</sequence>
<evidence type="ECO:0000256" key="1">
    <source>
        <dbReference type="SAM" id="MobiDB-lite"/>
    </source>
</evidence>
<feature type="compositionally biased region" description="Polar residues" evidence="1">
    <location>
        <begin position="23"/>
        <end position="35"/>
    </location>
</feature>
<accession>A0A9P0KAJ9</accession>